<evidence type="ECO:0000313" key="1">
    <source>
        <dbReference type="EMBL" id="HAS8538504.1"/>
    </source>
</evidence>
<dbReference type="Proteomes" id="UP000863257">
    <property type="component" value="Unassembled WGS sequence"/>
</dbReference>
<reference evidence="1" key="2">
    <citation type="submission" date="2019-01" db="EMBL/GenBank/DDBJ databases">
        <authorList>
            <consortium name="NCBI Pathogen Detection Project"/>
        </authorList>
    </citation>
    <scope>NUCLEOTIDE SEQUENCE</scope>
    <source>
        <strain evidence="1">BCW_3452</strain>
    </source>
</reference>
<organism evidence="1">
    <name type="scientific">Vibrio vulnificus</name>
    <dbReference type="NCBI Taxonomy" id="672"/>
    <lineage>
        <taxon>Bacteria</taxon>
        <taxon>Pseudomonadati</taxon>
        <taxon>Pseudomonadota</taxon>
        <taxon>Gammaproteobacteria</taxon>
        <taxon>Vibrionales</taxon>
        <taxon>Vibrionaceae</taxon>
        <taxon>Vibrio</taxon>
    </lineage>
</organism>
<dbReference type="EMBL" id="DACRBY010000001">
    <property type="protein sequence ID" value="HAS8538504.1"/>
    <property type="molecule type" value="Genomic_DNA"/>
</dbReference>
<reference evidence="1" key="1">
    <citation type="journal article" date="2018" name="Genome Biol.">
        <title>SKESA: strategic k-mer extension for scrupulous assemblies.</title>
        <authorList>
            <person name="Souvorov A."/>
            <person name="Agarwala R."/>
            <person name="Lipman D.J."/>
        </authorList>
    </citation>
    <scope>NUCLEOTIDE SEQUENCE</scope>
    <source>
        <strain evidence="1">BCW_3452</strain>
    </source>
</reference>
<proteinExistence type="predicted"/>
<dbReference type="AlphaFoldDB" id="A0A8H9K5I9"/>
<name>A0A8H9K5I9_VIBVL</name>
<accession>A0A8H9K5I9</accession>
<protein>
    <submittedName>
        <fullName evidence="1">Uncharacterized protein</fullName>
    </submittedName>
</protein>
<comment type="caution">
    <text evidence="1">The sequence shown here is derived from an EMBL/GenBank/DDBJ whole genome shotgun (WGS) entry which is preliminary data.</text>
</comment>
<gene>
    <name evidence="1" type="ORF">I7730_01660</name>
</gene>
<sequence length="188" mass="21601">MIEFSELVELFESSKNTSTRLLSKKLLDLREAAIQAITDPKNKQHANHWSKHKLSVSISSDNDFLICGESYHYEEWVGETKEEVINIAEAFLSNPSNYTRCKDSTRNYFISDYVKRGMEYLRNKHSSFFSYGNWEIEFSLEAPNTNPPAIEELIPSVIILGQSVRLLTKEEYIEIGKKALQGKNNATL</sequence>